<evidence type="ECO:0000259" key="11">
    <source>
        <dbReference type="PROSITE" id="PS51847"/>
    </source>
</evidence>
<evidence type="ECO:0000256" key="9">
    <source>
        <dbReference type="SAM" id="MobiDB-lite"/>
    </source>
</evidence>
<feature type="compositionally biased region" description="Pro residues" evidence="9">
    <location>
        <begin position="820"/>
        <end position="835"/>
    </location>
</feature>
<dbReference type="Proteomes" id="UP001174934">
    <property type="component" value="Unassembled WGS sequence"/>
</dbReference>
<evidence type="ECO:0000256" key="1">
    <source>
        <dbReference type="ARBA" id="ARBA00004586"/>
    </source>
</evidence>
<feature type="compositionally biased region" description="Basic and acidic residues" evidence="9">
    <location>
        <begin position="839"/>
        <end position="852"/>
    </location>
</feature>
<feature type="compositionally biased region" description="Polar residues" evidence="9">
    <location>
        <begin position="599"/>
        <end position="617"/>
    </location>
</feature>
<evidence type="ECO:0000256" key="7">
    <source>
        <dbReference type="ARBA" id="ARBA00023121"/>
    </source>
</evidence>
<feature type="compositionally biased region" description="Low complexity" evidence="9">
    <location>
        <begin position="657"/>
        <end position="667"/>
    </location>
</feature>
<feature type="compositionally biased region" description="Polar residues" evidence="9">
    <location>
        <begin position="890"/>
        <end position="904"/>
    </location>
</feature>
<comment type="caution">
    <text evidence="12">The sequence shown here is derived from an EMBL/GenBank/DDBJ whole genome shotgun (WGS) entry which is preliminary data.</text>
</comment>
<evidence type="ECO:0000256" key="8">
    <source>
        <dbReference type="ARBA" id="ARBA00023136"/>
    </source>
</evidence>
<keyword evidence="6" id="KW-0445">Lipid transport</keyword>
<evidence type="ECO:0000256" key="6">
    <source>
        <dbReference type="ARBA" id="ARBA00023055"/>
    </source>
</evidence>
<keyword evidence="5 10" id="KW-1133">Transmembrane helix</keyword>
<keyword evidence="8 10" id="KW-0472">Membrane</keyword>
<dbReference type="PANTHER" id="PTHR13466:SF19">
    <property type="entry name" value="NUCLEUS-VACUOLE JUNCTION PROTEIN 2"/>
    <property type="match status" value="1"/>
</dbReference>
<gene>
    <name evidence="12" type="ORF">B0T17DRAFT_511521</name>
</gene>
<feature type="compositionally biased region" description="Low complexity" evidence="9">
    <location>
        <begin position="786"/>
        <end position="801"/>
    </location>
</feature>
<feature type="compositionally biased region" description="Low complexity" evidence="9">
    <location>
        <begin position="620"/>
        <end position="646"/>
    </location>
</feature>
<feature type="compositionally biased region" description="Low complexity" evidence="9">
    <location>
        <begin position="553"/>
        <end position="568"/>
    </location>
</feature>
<keyword evidence="3 10" id="KW-0812">Transmembrane</keyword>
<evidence type="ECO:0000256" key="3">
    <source>
        <dbReference type="ARBA" id="ARBA00022692"/>
    </source>
</evidence>
<dbReference type="PROSITE" id="PS51847">
    <property type="entry name" value="SMP"/>
    <property type="match status" value="1"/>
</dbReference>
<feature type="domain" description="SMP-LTD" evidence="11">
    <location>
        <begin position="280"/>
        <end position="471"/>
    </location>
</feature>
<feature type="compositionally biased region" description="Pro residues" evidence="9">
    <location>
        <begin position="802"/>
        <end position="812"/>
    </location>
</feature>
<dbReference type="EMBL" id="JAULSR010000009">
    <property type="protein sequence ID" value="KAK0612307.1"/>
    <property type="molecule type" value="Genomic_DNA"/>
</dbReference>
<sequence>MGWTAFLLTYLLGGITFLPLVVISVLLHAHFTFPYRDNDDEQPSSSDNDIVQPGDDVDALKIAQSDENKARLMHHDSDVAAGYFAVCREYTPMGINAKPIERSTPVGSATVAAPSPSVYQTMYQSIFDRKPKPGPLDHKNGANQRPKKAGNVFFVVLRHGHLMLFDDDEQLEVRHVVSLAHHDISLYSGEEPTPEGELFIKRNAICLSRRPGKTEPGPEGRLSKPFFLFSENCSAKEDFYFALLRNQEQTFSTENKAPTPIHFDVKSIIALVQKLHSSEEHMQTRWLNALIGRIFLAVYKTKDIENMIREKLTKKISRVKRPSFLSNIAIRGIDTGESAPYITNPRLRDLTVEGECVVEADMKYTGNFRLEVEATARIDLGSRFKAREVNLVLAVVLRKLEGHVLFKIKPPPSDRIWFSFQHAPKMEMTIEPIVSSRQITYTVILRQIENRIKEVIAETLVLPFWDDTPFFRTEHKKWRGGIFHDDKVEATIDLETVAAQAGDLDEVDRLEDTRGIQEPDLYSPEKSYSMPVLHKKPSATGLFGRKFSNKNPSESTASLVSASSTSIEVKNDVKPDTKSESAVPRPVRSASFAKPPTATVETDASNSDIFKPSSSPPHESLAASAMATLSARSQSASPASAQTTTPNLAPFKPYITSKSPSHSSNSSREATDTEKDQNLTPQQRRNTASSTGSHETNEPKSPSLSAKSSVRSQAGSIAKGFFNRRDATLVSSSPGSPGTLSATDHQKRTALAAVSNVAASAKRWGLNALQRNNSEGGPTKGGLGGESESSLDLNQPMGRGRPLPPPGTPLPMPDRKTPTAPIPAPRRKPVAPPILGPHGEIEERKEHKDQKTGRRPVPPPPLPKRRKFQTDPPPADEDNMLVVAAPADSEPTTPLSESNGSSYVQPWVEDATDEPKDSGGSSNEDIVPPAVPPRPSSQEDLKPGSEAEADSAKPSCQSTAASAGRGDDDDDDEYSAWLENAEPEETGPAISA</sequence>
<dbReference type="GO" id="GO:1990456">
    <property type="term" value="P:mitochondrion-endoplasmic reticulum membrane tethering"/>
    <property type="evidence" value="ECO:0007669"/>
    <property type="project" value="TreeGrafter"/>
</dbReference>
<keyword evidence="7" id="KW-0446">Lipid-binding</keyword>
<dbReference type="Pfam" id="PF10296">
    <property type="entry name" value="MMM1"/>
    <property type="match status" value="1"/>
</dbReference>
<dbReference type="InterPro" id="IPR019411">
    <property type="entry name" value="MMM1_dom"/>
</dbReference>
<keyword evidence="13" id="KW-1185">Reference proteome</keyword>
<feature type="compositionally biased region" description="Polar residues" evidence="9">
    <location>
        <begin position="729"/>
        <end position="743"/>
    </location>
</feature>
<dbReference type="GO" id="GO:0032865">
    <property type="term" value="C:ERMES complex"/>
    <property type="evidence" value="ECO:0007669"/>
    <property type="project" value="TreeGrafter"/>
</dbReference>
<dbReference type="Pfam" id="PF15413">
    <property type="entry name" value="PH_11"/>
    <property type="match status" value="1"/>
</dbReference>
<reference evidence="12" key="1">
    <citation type="submission" date="2023-06" db="EMBL/GenBank/DDBJ databases">
        <title>Genome-scale phylogeny and comparative genomics of the fungal order Sordariales.</title>
        <authorList>
            <consortium name="Lawrence Berkeley National Laboratory"/>
            <person name="Hensen N."/>
            <person name="Bonometti L."/>
            <person name="Westerberg I."/>
            <person name="Brannstrom I.O."/>
            <person name="Guillou S."/>
            <person name="Cros-Aarteil S."/>
            <person name="Calhoun S."/>
            <person name="Haridas S."/>
            <person name="Kuo A."/>
            <person name="Mondo S."/>
            <person name="Pangilinan J."/>
            <person name="Riley R."/>
            <person name="LaButti K."/>
            <person name="Andreopoulos B."/>
            <person name="Lipzen A."/>
            <person name="Chen C."/>
            <person name="Yanf M."/>
            <person name="Daum C."/>
            <person name="Ng V."/>
            <person name="Clum A."/>
            <person name="Steindorff A."/>
            <person name="Ohm R."/>
            <person name="Martin F."/>
            <person name="Silar P."/>
            <person name="Natvig D."/>
            <person name="Lalanne C."/>
            <person name="Gautier V."/>
            <person name="Ament-velasquez S.L."/>
            <person name="Kruys A."/>
            <person name="Hutchinson M.I."/>
            <person name="Powell A.J."/>
            <person name="Barry K."/>
            <person name="Miller A.N."/>
            <person name="Grigoriev I.V."/>
            <person name="Debuchy R."/>
            <person name="Gladieux P."/>
            <person name="Thoren M.H."/>
            <person name="Johannesson H."/>
        </authorList>
    </citation>
    <scope>NUCLEOTIDE SEQUENCE</scope>
    <source>
        <strain evidence="12">SMH3391-2</strain>
    </source>
</reference>
<keyword evidence="4" id="KW-0256">Endoplasmic reticulum</keyword>
<evidence type="ECO:0000313" key="12">
    <source>
        <dbReference type="EMBL" id="KAK0612307.1"/>
    </source>
</evidence>
<dbReference type="GO" id="GO:0015914">
    <property type="term" value="P:phospholipid transport"/>
    <property type="evidence" value="ECO:0007669"/>
    <property type="project" value="TreeGrafter"/>
</dbReference>
<comment type="subcellular location">
    <subcellularLocation>
        <location evidence="1">Endoplasmic reticulum membrane</location>
    </subcellularLocation>
</comment>
<proteinExistence type="predicted"/>
<evidence type="ECO:0000256" key="4">
    <source>
        <dbReference type="ARBA" id="ARBA00022824"/>
    </source>
</evidence>
<protein>
    <recommendedName>
        <fullName evidence="11">SMP-LTD domain-containing protein</fullName>
    </recommendedName>
</protein>
<accession>A0AA39TI64</accession>
<evidence type="ECO:0000256" key="5">
    <source>
        <dbReference type="ARBA" id="ARBA00022989"/>
    </source>
</evidence>
<dbReference type="InterPro" id="IPR031468">
    <property type="entry name" value="SMP_LBD"/>
</dbReference>
<name>A0AA39TI64_9PEZI</name>
<dbReference type="AlphaFoldDB" id="A0AA39TI64"/>
<feature type="compositionally biased region" description="Basic and acidic residues" evidence="9">
    <location>
        <begin position="569"/>
        <end position="579"/>
    </location>
</feature>
<dbReference type="GO" id="GO:0008289">
    <property type="term" value="F:lipid binding"/>
    <property type="evidence" value="ECO:0007669"/>
    <property type="project" value="UniProtKB-KW"/>
</dbReference>
<dbReference type="GO" id="GO:0005789">
    <property type="term" value="C:endoplasmic reticulum membrane"/>
    <property type="evidence" value="ECO:0007669"/>
    <property type="project" value="UniProtKB-SubCell"/>
</dbReference>
<organism evidence="12 13">
    <name type="scientific">Bombardia bombarda</name>
    <dbReference type="NCBI Taxonomy" id="252184"/>
    <lineage>
        <taxon>Eukaryota</taxon>
        <taxon>Fungi</taxon>
        <taxon>Dikarya</taxon>
        <taxon>Ascomycota</taxon>
        <taxon>Pezizomycotina</taxon>
        <taxon>Sordariomycetes</taxon>
        <taxon>Sordariomycetidae</taxon>
        <taxon>Sordariales</taxon>
        <taxon>Lasiosphaeriaceae</taxon>
        <taxon>Bombardia</taxon>
    </lineage>
</organism>
<feature type="region of interest" description="Disordered" evidence="9">
    <location>
        <begin position="543"/>
        <end position="747"/>
    </location>
</feature>
<dbReference type="CDD" id="cd21675">
    <property type="entry name" value="SMP_TEX2"/>
    <property type="match status" value="1"/>
</dbReference>
<feature type="transmembrane region" description="Helical" evidence="10">
    <location>
        <begin position="7"/>
        <end position="31"/>
    </location>
</feature>
<keyword evidence="2" id="KW-0813">Transport</keyword>
<feature type="region of interest" description="Disordered" evidence="9">
    <location>
        <begin position="768"/>
        <end position="992"/>
    </location>
</feature>
<dbReference type="PANTHER" id="PTHR13466">
    <property type="entry name" value="TEX2 PROTEIN-RELATED"/>
    <property type="match status" value="1"/>
</dbReference>
<evidence type="ECO:0000256" key="2">
    <source>
        <dbReference type="ARBA" id="ARBA00022448"/>
    </source>
</evidence>
<evidence type="ECO:0000256" key="10">
    <source>
        <dbReference type="SAM" id="Phobius"/>
    </source>
</evidence>
<feature type="compositionally biased region" description="Polar residues" evidence="9">
    <location>
        <begin position="678"/>
        <end position="715"/>
    </location>
</feature>
<evidence type="ECO:0000313" key="13">
    <source>
        <dbReference type="Proteomes" id="UP001174934"/>
    </source>
</evidence>